<evidence type="ECO:0000313" key="7">
    <source>
        <dbReference type="Proteomes" id="UP000468668"/>
    </source>
</evidence>
<dbReference type="InterPro" id="IPR000595">
    <property type="entry name" value="cNMP-bd_dom"/>
</dbReference>
<comment type="caution">
    <text evidence="6">The sequence shown here is derived from an EMBL/GenBank/DDBJ whole genome shotgun (WGS) entry which is preliminary data.</text>
</comment>
<dbReference type="InterPro" id="IPR036390">
    <property type="entry name" value="WH_DNA-bd_sf"/>
</dbReference>
<dbReference type="Proteomes" id="UP000468668">
    <property type="component" value="Unassembled WGS sequence"/>
</dbReference>
<keyword evidence="7" id="KW-1185">Reference proteome</keyword>
<dbReference type="GO" id="GO:0006355">
    <property type="term" value="P:regulation of DNA-templated transcription"/>
    <property type="evidence" value="ECO:0007669"/>
    <property type="project" value="InterPro"/>
</dbReference>
<feature type="domain" description="HTH crp-type" evidence="5">
    <location>
        <begin position="154"/>
        <end position="222"/>
    </location>
</feature>
<keyword evidence="3" id="KW-0804">Transcription</keyword>
<dbReference type="PROSITE" id="PS51063">
    <property type="entry name" value="HTH_CRP_2"/>
    <property type="match status" value="1"/>
</dbReference>
<evidence type="ECO:0000256" key="1">
    <source>
        <dbReference type="ARBA" id="ARBA00023015"/>
    </source>
</evidence>
<dbReference type="Pfam" id="PF13545">
    <property type="entry name" value="HTH_Crp_2"/>
    <property type="match status" value="1"/>
</dbReference>
<name>A0A6N6NTI2_9ACTN</name>
<dbReference type="PROSITE" id="PS50042">
    <property type="entry name" value="CNMP_BINDING_3"/>
    <property type="match status" value="1"/>
</dbReference>
<dbReference type="Gene3D" id="2.60.120.10">
    <property type="entry name" value="Jelly Rolls"/>
    <property type="match status" value="1"/>
</dbReference>
<evidence type="ECO:0000259" key="4">
    <source>
        <dbReference type="PROSITE" id="PS50042"/>
    </source>
</evidence>
<sequence length="222" mass="24793">MSDFAEIPLDLPLFEGVPPEKVPHVLKCLNATIATFESKERILAQGEKGKYARYLLSGNAFILSNDYWGNRSILGEYKPGFVIAAEQFFALDYASPADVVADEPCTLLQFNLEKKVEAKPCCMVHVNRIRSNLACIAMKMNADLIGKLGIVSNRTTREKVLAYLSEQARLNGSTVFDIPYSRQELADALYVERSALSHELSKLKQDGLISYTRGHFELHCVS</sequence>
<protein>
    <submittedName>
        <fullName evidence="6">Crp/Fnr family transcriptional regulator</fullName>
    </submittedName>
</protein>
<dbReference type="OrthoDB" id="3177170at2"/>
<dbReference type="GeneID" id="98657383"/>
<dbReference type="SUPFAM" id="SSF51206">
    <property type="entry name" value="cAMP-binding domain-like"/>
    <property type="match status" value="1"/>
</dbReference>
<keyword evidence="2" id="KW-0238">DNA-binding</keyword>
<reference evidence="6 7" key="1">
    <citation type="submission" date="2019-09" db="EMBL/GenBank/DDBJ databases">
        <title>Whole genome shotgun sequencing (WGS) of Ellagibacter isourolithinifaciens DSM 104140(T) and Adlercreutzia muris DSM 29508(T).</title>
        <authorList>
            <person name="Stoll D.A."/>
            <person name="Danylec N."/>
            <person name="Huch M."/>
        </authorList>
    </citation>
    <scope>NUCLEOTIDE SEQUENCE [LARGE SCALE GENOMIC DNA]</scope>
    <source>
        <strain evidence="6 7">DSM 104140</strain>
    </source>
</reference>
<dbReference type="Pfam" id="PF00027">
    <property type="entry name" value="cNMP_binding"/>
    <property type="match status" value="1"/>
</dbReference>
<feature type="domain" description="Cyclic nucleotide-binding" evidence="4">
    <location>
        <begin position="13"/>
        <end position="111"/>
    </location>
</feature>
<dbReference type="SMART" id="SM00419">
    <property type="entry name" value="HTH_CRP"/>
    <property type="match status" value="1"/>
</dbReference>
<dbReference type="EMBL" id="WAJR01000004">
    <property type="protein sequence ID" value="KAB1641812.1"/>
    <property type="molecule type" value="Genomic_DNA"/>
</dbReference>
<dbReference type="InterPro" id="IPR018490">
    <property type="entry name" value="cNMP-bd_dom_sf"/>
</dbReference>
<accession>A0A6N6NTI2</accession>
<dbReference type="CDD" id="cd00038">
    <property type="entry name" value="CAP_ED"/>
    <property type="match status" value="1"/>
</dbReference>
<dbReference type="RefSeq" id="WP_158048980.1">
    <property type="nucleotide sequence ID" value="NZ_WAJR01000004.1"/>
</dbReference>
<evidence type="ECO:0000259" key="5">
    <source>
        <dbReference type="PROSITE" id="PS51063"/>
    </source>
</evidence>
<evidence type="ECO:0000313" key="6">
    <source>
        <dbReference type="EMBL" id="KAB1641812.1"/>
    </source>
</evidence>
<gene>
    <name evidence="6" type="ORF">F8C90_03065</name>
</gene>
<dbReference type="InterPro" id="IPR012318">
    <property type="entry name" value="HTH_CRP"/>
</dbReference>
<proteinExistence type="predicted"/>
<dbReference type="InterPro" id="IPR014710">
    <property type="entry name" value="RmlC-like_jellyroll"/>
</dbReference>
<evidence type="ECO:0000256" key="2">
    <source>
        <dbReference type="ARBA" id="ARBA00023125"/>
    </source>
</evidence>
<keyword evidence="1" id="KW-0805">Transcription regulation</keyword>
<evidence type="ECO:0000256" key="3">
    <source>
        <dbReference type="ARBA" id="ARBA00023163"/>
    </source>
</evidence>
<dbReference type="SUPFAM" id="SSF46785">
    <property type="entry name" value="Winged helix' DNA-binding domain"/>
    <property type="match status" value="1"/>
</dbReference>
<dbReference type="GO" id="GO:0003677">
    <property type="term" value="F:DNA binding"/>
    <property type="evidence" value="ECO:0007669"/>
    <property type="project" value="UniProtKB-KW"/>
</dbReference>
<dbReference type="AlphaFoldDB" id="A0A6N6NTI2"/>
<organism evidence="6 7">
    <name type="scientific">Ellagibacter isourolithinifaciens</name>
    <dbReference type="NCBI Taxonomy" id="2137581"/>
    <lineage>
        <taxon>Bacteria</taxon>
        <taxon>Bacillati</taxon>
        <taxon>Actinomycetota</taxon>
        <taxon>Coriobacteriia</taxon>
        <taxon>Eggerthellales</taxon>
        <taxon>Eggerthellaceae</taxon>
        <taxon>Ellagibacter</taxon>
    </lineage>
</organism>